<dbReference type="KEGG" id="alim:106535088"/>
<dbReference type="Proteomes" id="UP000192220">
    <property type="component" value="Unplaced"/>
</dbReference>
<organism evidence="3 4">
    <name type="scientific">Austrofundulus limnaeus</name>
    <name type="common">Annual killifish</name>
    <dbReference type="NCBI Taxonomy" id="52670"/>
    <lineage>
        <taxon>Eukaryota</taxon>
        <taxon>Metazoa</taxon>
        <taxon>Chordata</taxon>
        <taxon>Craniata</taxon>
        <taxon>Vertebrata</taxon>
        <taxon>Euteleostomi</taxon>
        <taxon>Actinopterygii</taxon>
        <taxon>Neopterygii</taxon>
        <taxon>Teleostei</taxon>
        <taxon>Neoteleostei</taxon>
        <taxon>Acanthomorphata</taxon>
        <taxon>Ovalentaria</taxon>
        <taxon>Atherinomorphae</taxon>
        <taxon>Cyprinodontiformes</taxon>
        <taxon>Rivulidae</taxon>
        <taxon>Austrofundulus</taxon>
    </lineage>
</organism>
<reference evidence="4" key="1">
    <citation type="submission" date="2025-08" db="UniProtKB">
        <authorList>
            <consortium name="RefSeq"/>
        </authorList>
    </citation>
    <scope>IDENTIFICATION</scope>
</reference>
<evidence type="ECO:0000313" key="3">
    <source>
        <dbReference type="Proteomes" id="UP000192220"/>
    </source>
</evidence>
<sequence>MAENVRSPFDYREPPTLDSDGDGSKPPPPRGRVCGRKRKGTPVKVCDRAYVTEDEEEESMSEHSYSPGDGQYPEGAEDRLPPPGSPYYLPDPTQLCVPELGEEGASGVRGPVLFHPPPNCRIREVHCGTQVRLVVIAIRDIAKGEEITVDYSLTDWGENALEEEAGPHPLSLSVSDYLTPSWSLSPSSSPLTHSEPSDSDREEDEEEEDDDDDDDDEEEEIEEIRGPLSLSVS</sequence>
<dbReference type="PANTHER" id="PTHR33480:SF3">
    <property type="entry name" value="SI:DKEY-117M1.4"/>
    <property type="match status" value="1"/>
</dbReference>
<protein>
    <submittedName>
        <fullName evidence="4">Nucleophosmin</fullName>
    </submittedName>
</protein>
<feature type="region of interest" description="Disordered" evidence="1">
    <location>
        <begin position="1"/>
        <end position="83"/>
    </location>
</feature>
<dbReference type="RefSeq" id="XP_013887426.1">
    <property type="nucleotide sequence ID" value="XM_014031972.1"/>
</dbReference>
<dbReference type="OrthoDB" id="8935755at2759"/>
<dbReference type="Gene3D" id="2.170.270.10">
    <property type="entry name" value="SET domain"/>
    <property type="match status" value="1"/>
</dbReference>
<dbReference type="SUPFAM" id="SSF82199">
    <property type="entry name" value="SET domain"/>
    <property type="match status" value="1"/>
</dbReference>
<proteinExistence type="predicted"/>
<dbReference type="PANTHER" id="PTHR33480">
    <property type="entry name" value="SET DOMAIN-CONTAINING PROTEIN-RELATED"/>
    <property type="match status" value="1"/>
</dbReference>
<evidence type="ECO:0000259" key="2">
    <source>
        <dbReference type="Pfam" id="PF00856"/>
    </source>
</evidence>
<dbReference type="GeneID" id="106535088"/>
<dbReference type="InterPro" id="IPR046341">
    <property type="entry name" value="SET_dom_sf"/>
</dbReference>
<evidence type="ECO:0000256" key="1">
    <source>
        <dbReference type="SAM" id="MobiDB-lite"/>
    </source>
</evidence>
<dbReference type="AlphaFoldDB" id="A0A2I4D5A4"/>
<dbReference type="STRING" id="52670.A0A2I4D5A4"/>
<dbReference type="Pfam" id="PF00856">
    <property type="entry name" value="SET"/>
    <property type="match status" value="1"/>
</dbReference>
<keyword evidence="3" id="KW-1185">Reference proteome</keyword>
<feature type="non-terminal residue" evidence="4">
    <location>
        <position position="233"/>
    </location>
</feature>
<feature type="region of interest" description="Disordered" evidence="1">
    <location>
        <begin position="179"/>
        <end position="233"/>
    </location>
</feature>
<accession>A0A2I4D5A4</accession>
<feature type="compositionally biased region" description="Low complexity" evidence="1">
    <location>
        <begin position="179"/>
        <end position="194"/>
    </location>
</feature>
<dbReference type="InParanoid" id="A0A2I4D5A4"/>
<feature type="domain" description="SET" evidence="2">
    <location>
        <begin position="38"/>
        <end position="151"/>
    </location>
</feature>
<gene>
    <name evidence="4" type="primary">LOC106535088</name>
</gene>
<dbReference type="CDD" id="cd08161">
    <property type="entry name" value="SET"/>
    <property type="match status" value="1"/>
</dbReference>
<name>A0A2I4D5A4_AUSLI</name>
<dbReference type="InterPro" id="IPR001214">
    <property type="entry name" value="SET_dom"/>
</dbReference>
<evidence type="ECO:0000313" key="4">
    <source>
        <dbReference type="RefSeq" id="XP_013887426.1"/>
    </source>
</evidence>
<feature type="compositionally biased region" description="Acidic residues" evidence="1">
    <location>
        <begin position="200"/>
        <end position="222"/>
    </location>
</feature>